<evidence type="ECO:0000313" key="1">
    <source>
        <dbReference type="EMBL" id="CAF0734483.1"/>
    </source>
</evidence>
<gene>
    <name evidence="1" type="ORF">RFH988_LOCUS335</name>
</gene>
<sequence length="72" mass="8480">MKMIEGESNYSIYGQVWYINTGIGRELPNVLLQKQVSLPNFTHIVLCCHNFLQNQMIEFRYGLFLSGFDYQK</sequence>
<proteinExistence type="predicted"/>
<dbReference type="Proteomes" id="UP000663882">
    <property type="component" value="Unassembled WGS sequence"/>
</dbReference>
<dbReference type="EMBL" id="CAJNOO010000005">
    <property type="protein sequence ID" value="CAF0734483.1"/>
    <property type="molecule type" value="Genomic_DNA"/>
</dbReference>
<accession>A0A813N485</accession>
<evidence type="ECO:0000313" key="2">
    <source>
        <dbReference type="Proteomes" id="UP000663882"/>
    </source>
</evidence>
<name>A0A813N485_9BILA</name>
<protein>
    <submittedName>
        <fullName evidence="1">Uncharacterized protein</fullName>
    </submittedName>
</protein>
<reference evidence="1" key="1">
    <citation type="submission" date="2021-02" db="EMBL/GenBank/DDBJ databases">
        <authorList>
            <person name="Nowell W R."/>
        </authorList>
    </citation>
    <scope>NUCLEOTIDE SEQUENCE</scope>
</reference>
<comment type="caution">
    <text evidence="1">The sequence shown here is derived from an EMBL/GenBank/DDBJ whole genome shotgun (WGS) entry which is preliminary data.</text>
</comment>
<dbReference type="AlphaFoldDB" id="A0A813N485"/>
<organism evidence="1 2">
    <name type="scientific">Rotaria sordida</name>
    <dbReference type="NCBI Taxonomy" id="392033"/>
    <lineage>
        <taxon>Eukaryota</taxon>
        <taxon>Metazoa</taxon>
        <taxon>Spiralia</taxon>
        <taxon>Gnathifera</taxon>
        <taxon>Rotifera</taxon>
        <taxon>Eurotatoria</taxon>
        <taxon>Bdelloidea</taxon>
        <taxon>Philodinida</taxon>
        <taxon>Philodinidae</taxon>
        <taxon>Rotaria</taxon>
    </lineage>
</organism>